<feature type="transmembrane region" description="Helical" evidence="2">
    <location>
        <begin position="67"/>
        <end position="84"/>
    </location>
</feature>
<evidence type="ECO:0008006" key="5">
    <source>
        <dbReference type="Google" id="ProtNLM"/>
    </source>
</evidence>
<evidence type="ECO:0000313" key="4">
    <source>
        <dbReference type="Proteomes" id="UP000003822"/>
    </source>
</evidence>
<dbReference type="HOGENOM" id="CLU_163406_1_0_11"/>
<protein>
    <recommendedName>
        <fullName evidence="5">Integral membrane protein</fullName>
    </recommendedName>
</protein>
<comment type="caution">
    <text evidence="3">The sequence shown here is derived from an EMBL/GenBank/DDBJ whole genome shotgun (WGS) entry which is preliminary data.</text>
</comment>
<organism evidence="3 4">
    <name type="scientific">Actinomyces graevenitzii C83</name>
    <dbReference type="NCBI Taxonomy" id="435830"/>
    <lineage>
        <taxon>Bacteria</taxon>
        <taxon>Bacillati</taxon>
        <taxon>Actinomycetota</taxon>
        <taxon>Actinomycetes</taxon>
        <taxon>Actinomycetales</taxon>
        <taxon>Actinomycetaceae</taxon>
        <taxon>Actinomyces</taxon>
    </lineage>
</organism>
<dbReference type="Proteomes" id="UP000003822">
    <property type="component" value="Unassembled WGS sequence"/>
</dbReference>
<keyword evidence="2" id="KW-0812">Transmembrane</keyword>
<reference evidence="3 4" key="1">
    <citation type="submission" date="2011-10" db="EMBL/GenBank/DDBJ databases">
        <title>The Genome Sequence of Actinomyces graevenitzii C83.</title>
        <authorList>
            <consortium name="The Broad Institute Genome Sequencing Platform"/>
            <consortium name="The Broad Institute Genome Sequencing Center for Infectious Disease"/>
            <person name="Earl A."/>
            <person name="Ward D."/>
            <person name="Feldgarden M."/>
            <person name="Gevers D."/>
            <person name="Sibley C.D."/>
            <person name="Field T.R."/>
            <person name="Grinwis M."/>
            <person name="Eshaghurshan C.S."/>
            <person name="Surette M.G."/>
            <person name="Young S.K."/>
            <person name="Zeng Q."/>
            <person name="Gargeya S."/>
            <person name="Fitzgerald M."/>
            <person name="Haas B."/>
            <person name="Abouelleil A."/>
            <person name="Alvarado L."/>
            <person name="Arachchi H.M."/>
            <person name="Berlin A."/>
            <person name="Brown A."/>
            <person name="Chapman S.B."/>
            <person name="Chen Z."/>
            <person name="Dunbar C."/>
            <person name="Freedman E."/>
            <person name="Gearin G."/>
            <person name="Goldberg J."/>
            <person name="Griggs A."/>
            <person name="Gujja S."/>
            <person name="Heiman D."/>
            <person name="Howarth C."/>
            <person name="Larson L."/>
            <person name="Lui A."/>
            <person name="MacDonald P.J.P."/>
            <person name="Montmayeur A."/>
            <person name="Murphy C."/>
            <person name="Neiman D."/>
            <person name="Pearson M."/>
            <person name="Priest M."/>
            <person name="Roberts A."/>
            <person name="Saif S."/>
            <person name="Shea T."/>
            <person name="Shenoy N."/>
            <person name="Sisk P."/>
            <person name="Stolte C."/>
            <person name="Sykes S."/>
            <person name="Wortman J."/>
            <person name="Nusbaum C."/>
            <person name="Birren B."/>
        </authorList>
    </citation>
    <scope>NUCLEOTIDE SEQUENCE [LARGE SCALE GENOMIC DNA]</scope>
    <source>
        <strain evidence="3 4">C83</strain>
    </source>
</reference>
<feature type="compositionally biased region" description="Basic and acidic residues" evidence="1">
    <location>
        <begin position="1"/>
        <end position="13"/>
    </location>
</feature>
<dbReference type="AlphaFoldDB" id="G9PGS8"/>
<gene>
    <name evidence="3" type="ORF">HMPREF0045_01452</name>
</gene>
<evidence type="ECO:0000256" key="1">
    <source>
        <dbReference type="SAM" id="MobiDB-lite"/>
    </source>
</evidence>
<dbReference type="InterPro" id="IPR004316">
    <property type="entry name" value="SWEET_rpt"/>
</dbReference>
<feature type="transmembrane region" description="Helical" evidence="2">
    <location>
        <begin position="91"/>
        <end position="111"/>
    </location>
</feature>
<feature type="transmembrane region" description="Helical" evidence="2">
    <location>
        <begin position="35"/>
        <end position="55"/>
    </location>
</feature>
<dbReference type="RefSeq" id="WP_005986998.1">
    <property type="nucleotide sequence ID" value="NZ_JH470338.1"/>
</dbReference>
<evidence type="ECO:0000313" key="3">
    <source>
        <dbReference type="EMBL" id="EHM87765.1"/>
    </source>
</evidence>
<accession>G9PGS8</accession>
<dbReference type="Gene3D" id="1.20.1280.290">
    <property type="match status" value="1"/>
</dbReference>
<sequence length="112" mass="11936">MSKQAESSKDEKNAQAASEPEVRSGLALTVKQEKVLGWVATFMAVCMYVAYVPQIVSNLNGQAGNPLQPLVAAINCSLWVYYGLFKPSRDLPLAAANAPGIFFGLAAFVTAL</sequence>
<dbReference type="PATRIC" id="fig|435830.3.peg.1400"/>
<dbReference type="eggNOG" id="COG4095">
    <property type="taxonomic scope" value="Bacteria"/>
</dbReference>
<name>G9PGS8_9ACTO</name>
<dbReference type="GO" id="GO:0016020">
    <property type="term" value="C:membrane"/>
    <property type="evidence" value="ECO:0007669"/>
    <property type="project" value="InterPro"/>
</dbReference>
<dbReference type="Pfam" id="PF03083">
    <property type="entry name" value="MtN3_slv"/>
    <property type="match status" value="1"/>
</dbReference>
<dbReference type="STRING" id="435830.HMPREF0045_01452"/>
<feature type="region of interest" description="Disordered" evidence="1">
    <location>
        <begin position="1"/>
        <end position="24"/>
    </location>
</feature>
<proteinExistence type="predicted"/>
<keyword evidence="4" id="KW-1185">Reference proteome</keyword>
<keyword evidence="2" id="KW-1133">Transmembrane helix</keyword>
<evidence type="ECO:0000256" key="2">
    <source>
        <dbReference type="SAM" id="Phobius"/>
    </source>
</evidence>
<keyword evidence="2" id="KW-0472">Membrane</keyword>
<dbReference type="EMBL" id="ACRN01000011">
    <property type="protein sequence ID" value="EHM87765.1"/>
    <property type="molecule type" value="Genomic_DNA"/>
</dbReference>